<keyword evidence="1" id="KW-0472">Membrane</keyword>
<dbReference type="PaxDb" id="4097-A0A1S4BQB5"/>
<accession>A0A1S4BQB5</accession>
<dbReference type="KEGG" id="nta:107810698"/>
<reference evidence="2" key="1">
    <citation type="submission" date="2025-08" db="UniProtKB">
        <authorList>
            <consortium name="RefSeq"/>
        </authorList>
    </citation>
    <scope>IDENTIFICATION</scope>
</reference>
<protein>
    <submittedName>
        <fullName evidence="2">Uncharacterized protein</fullName>
    </submittedName>
</protein>
<keyword evidence="1" id="KW-1133">Transmembrane helix</keyword>
<evidence type="ECO:0000256" key="1">
    <source>
        <dbReference type="SAM" id="Phobius"/>
    </source>
</evidence>
<gene>
    <name evidence="2" type="primary">LOC107810698</name>
</gene>
<feature type="transmembrane region" description="Helical" evidence="1">
    <location>
        <begin position="42"/>
        <end position="66"/>
    </location>
</feature>
<keyword evidence="1" id="KW-0812">Transmembrane</keyword>
<proteinExistence type="predicted"/>
<evidence type="ECO:0000313" key="2">
    <source>
        <dbReference type="RefSeq" id="XP_016490988.1"/>
    </source>
</evidence>
<dbReference type="RefSeq" id="XP_016490988.1">
    <property type="nucleotide sequence ID" value="XM_016635502.1"/>
</dbReference>
<dbReference type="AlphaFoldDB" id="A0A1S4BQB5"/>
<organism evidence="2">
    <name type="scientific">Nicotiana tabacum</name>
    <name type="common">Common tobacco</name>
    <dbReference type="NCBI Taxonomy" id="4097"/>
    <lineage>
        <taxon>Eukaryota</taxon>
        <taxon>Viridiplantae</taxon>
        <taxon>Streptophyta</taxon>
        <taxon>Embryophyta</taxon>
        <taxon>Tracheophyta</taxon>
        <taxon>Spermatophyta</taxon>
        <taxon>Magnoliopsida</taxon>
        <taxon>eudicotyledons</taxon>
        <taxon>Gunneridae</taxon>
        <taxon>Pentapetalae</taxon>
        <taxon>asterids</taxon>
        <taxon>lamiids</taxon>
        <taxon>Solanales</taxon>
        <taxon>Solanaceae</taxon>
        <taxon>Nicotianoideae</taxon>
        <taxon>Nicotianeae</taxon>
        <taxon>Nicotiana</taxon>
    </lineage>
</organism>
<sequence>MSMEGELTFVLWCISNYLYLEGKVCMLFDSASKPSLVTVLLFFQPVIGDLLPVYAVILKVLALILLKMSLELGEEHNMNEISIFFCDPGGGDINTSILSKEDGSCSSASYLQPINALVFYVSKKIFSAESLKDLSAILISLKPMFETPWEVPWIEPTILSFILAAIHKTDYYMLENLHKIQVAVISSIAKKHFGTISIMRPTGQEYENFLYFGQVDNLRVELVHSTREISGTSFIHHHVGDTYGTSISEVLQK</sequence>
<name>A0A1S4BQB5_TOBAC</name>